<gene>
    <name evidence="1" type="ORF">JOC77_000966</name>
</gene>
<comment type="caution">
    <text evidence="1">The sequence shown here is derived from an EMBL/GenBank/DDBJ whole genome shotgun (WGS) entry which is preliminary data.</text>
</comment>
<proteinExistence type="predicted"/>
<evidence type="ECO:0000313" key="2">
    <source>
        <dbReference type="Proteomes" id="UP000823486"/>
    </source>
</evidence>
<reference evidence="1 2" key="1">
    <citation type="submission" date="2021-01" db="EMBL/GenBank/DDBJ databases">
        <title>Genomic Encyclopedia of Type Strains, Phase IV (KMG-IV): sequencing the most valuable type-strain genomes for metagenomic binning, comparative biology and taxonomic classification.</title>
        <authorList>
            <person name="Goeker M."/>
        </authorList>
    </citation>
    <scope>NUCLEOTIDE SEQUENCE [LARGE SCALE GENOMIC DNA]</scope>
    <source>
        <strain evidence="1 2">DSM 105482</strain>
    </source>
</reference>
<dbReference type="Proteomes" id="UP000823486">
    <property type="component" value="Unassembled WGS sequence"/>
</dbReference>
<dbReference type="InterPro" id="IPR018743">
    <property type="entry name" value="DUF2292"/>
</dbReference>
<dbReference type="EMBL" id="JAFBFI010000003">
    <property type="protein sequence ID" value="MBM7691559.1"/>
    <property type="molecule type" value="Genomic_DNA"/>
</dbReference>
<organism evidence="1 2">
    <name type="scientific">Peribacillus deserti</name>
    <dbReference type="NCBI Taxonomy" id="673318"/>
    <lineage>
        <taxon>Bacteria</taxon>
        <taxon>Bacillati</taxon>
        <taxon>Bacillota</taxon>
        <taxon>Bacilli</taxon>
        <taxon>Bacillales</taxon>
        <taxon>Bacillaceae</taxon>
        <taxon>Peribacillus</taxon>
    </lineage>
</organism>
<evidence type="ECO:0000313" key="1">
    <source>
        <dbReference type="EMBL" id="MBM7691559.1"/>
    </source>
</evidence>
<name>A0ABS2QFI3_9BACI</name>
<dbReference type="RefSeq" id="WP_204539329.1">
    <property type="nucleotide sequence ID" value="NZ_JAFBFI010000003.1"/>
</dbReference>
<sequence>MLKSLEQQVLEKIIALLENIEYGTLHITVHDSKVTQIDKLEKFRMPLLSREDHINRMNKR</sequence>
<evidence type="ECO:0008006" key="3">
    <source>
        <dbReference type="Google" id="ProtNLM"/>
    </source>
</evidence>
<keyword evidence="2" id="KW-1185">Reference proteome</keyword>
<protein>
    <recommendedName>
        <fullName evidence="3">DUF2292 domain-containing protein</fullName>
    </recommendedName>
</protein>
<dbReference type="Pfam" id="PF10055">
    <property type="entry name" value="DUF2292"/>
    <property type="match status" value="1"/>
</dbReference>
<accession>A0ABS2QFI3</accession>